<feature type="transmembrane region" description="Helical" evidence="2">
    <location>
        <begin position="590"/>
        <end position="611"/>
    </location>
</feature>
<evidence type="ECO:0000256" key="2">
    <source>
        <dbReference type="SAM" id="Phobius"/>
    </source>
</evidence>
<feature type="region of interest" description="Disordered" evidence="1">
    <location>
        <begin position="223"/>
        <end position="242"/>
    </location>
</feature>
<keyword evidence="2" id="KW-0812">Transmembrane</keyword>
<dbReference type="AlphaFoldDB" id="A0A1F6Y2Q1"/>
<dbReference type="Proteomes" id="UP000177693">
    <property type="component" value="Unassembled WGS sequence"/>
</dbReference>
<organism evidence="4 5">
    <name type="scientific">Candidatus Nomurabacteria bacterium RIFCSPLOWO2_02_FULL_40_67</name>
    <dbReference type="NCBI Taxonomy" id="1801787"/>
    <lineage>
        <taxon>Bacteria</taxon>
        <taxon>Candidatus Nomuraibacteriota</taxon>
    </lineage>
</organism>
<keyword evidence="2" id="KW-0472">Membrane</keyword>
<evidence type="ECO:0000313" key="4">
    <source>
        <dbReference type="EMBL" id="OGJ00640.1"/>
    </source>
</evidence>
<feature type="compositionally biased region" description="Acidic residues" evidence="1">
    <location>
        <begin position="223"/>
        <end position="241"/>
    </location>
</feature>
<dbReference type="EMBL" id="MFVL01000031">
    <property type="protein sequence ID" value="OGJ00640.1"/>
    <property type="molecule type" value="Genomic_DNA"/>
</dbReference>
<sequence length="624" mass="67302">MSIGLILGIIAFLGFVLFTFFPSSAKADFWDDVVDFLDPTQHIGNILDGRPQDNLPPLLLPGFSTDRDSTTTVFVEPGSNSYYNNIYNTYHSSYRPEPRPHQTPIQVCRDTTANNYGGRLPCVYPPQVCQNPSAINYREALPCRYITPVPNPTVDIRADDTRIDFDDSTTIRWSSDNADDCRASGGANGWSGSISRSGSFDTGDLTRDVTYYITCTNSRDSDEDSVTVRVDDEDNNDDEPTVDIYANPANVNYNGSSTITWNSNDADSCRASGGTNGWSGSRSRSGSFFTGNLTNTTTFSINCSNDEGSRSDSVTVYVNNVQPVQTVQNPTVILSVDAGTVNYNGVTNLRWFTSNVTSCVASGGVNGWAGTRNIGPGSFYTGALTGTRTYTLTCSNNVASATDSVTVTVRGQTVAAVTPRPVTTTAAPTSLVLINSSIDRRDEVTSSIDNTRPRPGDEINYTIGYQNIGTGAITGLTLQATLPQEVNYMFTSGNNPMVFGNNLVFNLGTLPANSQGLVTIRARVGDDVPAGTNLNFPATLSYVNPSGISQFVNTYASAQVSEPASLTPESLNQNVLPASVFGAGFLPTNIFGWLLLFVLILLLVFISKHLFYDQSFGRRPNSLP</sequence>
<proteinExistence type="predicted"/>
<dbReference type="InterPro" id="IPR001434">
    <property type="entry name" value="OmcB-like_DUF11"/>
</dbReference>
<reference evidence="4 5" key="1">
    <citation type="journal article" date="2016" name="Nat. Commun.">
        <title>Thousands of microbial genomes shed light on interconnected biogeochemical processes in an aquifer system.</title>
        <authorList>
            <person name="Anantharaman K."/>
            <person name="Brown C.T."/>
            <person name="Hug L.A."/>
            <person name="Sharon I."/>
            <person name="Castelle C.J."/>
            <person name="Probst A.J."/>
            <person name="Thomas B.C."/>
            <person name="Singh A."/>
            <person name="Wilkins M.J."/>
            <person name="Karaoz U."/>
            <person name="Brodie E.L."/>
            <person name="Williams K.H."/>
            <person name="Hubbard S.S."/>
            <person name="Banfield J.F."/>
        </authorList>
    </citation>
    <scope>NUCLEOTIDE SEQUENCE [LARGE SCALE GENOMIC DNA]</scope>
</reference>
<feature type="domain" description="DUF11" evidence="3">
    <location>
        <begin position="443"/>
        <end position="531"/>
    </location>
</feature>
<dbReference type="InterPro" id="IPR047589">
    <property type="entry name" value="DUF11_rpt"/>
</dbReference>
<protein>
    <recommendedName>
        <fullName evidence="3">DUF11 domain-containing protein</fullName>
    </recommendedName>
</protein>
<name>A0A1F6Y2Q1_9BACT</name>
<dbReference type="Pfam" id="PF01345">
    <property type="entry name" value="DUF11"/>
    <property type="match status" value="1"/>
</dbReference>
<evidence type="ECO:0000256" key="1">
    <source>
        <dbReference type="SAM" id="MobiDB-lite"/>
    </source>
</evidence>
<evidence type="ECO:0000259" key="3">
    <source>
        <dbReference type="Pfam" id="PF01345"/>
    </source>
</evidence>
<gene>
    <name evidence="4" type="ORF">A3I23_04030</name>
</gene>
<evidence type="ECO:0000313" key="5">
    <source>
        <dbReference type="Proteomes" id="UP000177693"/>
    </source>
</evidence>
<comment type="caution">
    <text evidence="4">The sequence shown here is derived from an EMBL/GenBank/DDBJ whole genome shotgun (WGS) entry which is preliminary data.</text>
</comment>
<accession>A0A1F6Y2Q1</accession>
<dbReference type="NCBIfam" id="TIGR01451">
    <property type="entry name" value="B_ant_repeat"/>
    <property type="match status" value="1"/>
</dbReference>
<keyword evidence="2" id="KW-1133">Transmembrane helix</keyword>